<dbReference type="AlphaFoldDB" id="A0A0G0ZC24"/>
<dbReference type="EMBL" id="LCDF01000031">
    <property type="protein sequence ID" value="KKS46257.1"/>
    <property type="molecule type" value="Genomic_DNA"/>
</dbReference>
<sequence length="123" mass="13856">MTTEKRGAEESLVGGLATLEFCNLCGKSAKIITSEGARGIIFYTRRSGYNSARAALEAGLISQDRFGMLGREISSSCLKVYDEKLDFAFTWLSTNRLQEESLMFVFPWEEIDDICNCRLRLVH</sequence>
<dbReference type="Proteomes" id="UP000034036">
    <property type="component" value="Unassembled WGS sequence"/>
</dbReference>
<organism evidence="1 2">
    <name type="scientific">Candidatus Giovannonibacteria bacterium GW2011_GWF2_42_19</name>
    <dbReference type="NCBI Taxonomy" id="1618659"/>
    <lineage>
        <taxon>Bacteria</taxon>
        <taxon>Candidatus Giovannoniibacteriota</taxon>
    </lineage>
</organism>
<evidence type="ECO:0000313" key="2">
    <source>
        <dbReference type="Proteomes" id="UP000034036"/>
    </source>
</evidence>
<gene>
    <name evidence="1" type="ORF">UV11_C0031G0007</name>
</gene>
<reference evidence="1 2" key="1">
    <citation type="journal article" date="2015" name="Nature">
        <title>rRNA introns, odd ribosomes, and small enigmatic genomes across a large radiation of phyla.</title>
        <authorList>
            <person name="Brown C.T."/>
            <person name="Hug L.A."/>
            <person name="Thomas B.C."/>
            <person name="Sharon I."/>
            <person name="Castelle C.J."/>
            <person name="Singh A."/>
            <person name="Wilkins M.J."/>
            <person name="Williams K.H."/>
            <person name="Banfield J.F."/>
        </authorList>
    </citation>
    <scope>NUCLEOTIDE SEQUENCE [LARGE SCALE GENOMIC DNA]</scope>
</reference>
<proteinExistence type="predicted"/>
<name>A0A0G0ZC24_9BACT</name>
<comment type="caution">
    <text evidence="1">The sequence shown here is derived from an EMBL/GenBank/DDBJ whole genome shotgun (WGS) entry which is preliminary data.</text>
</comment>
<evidence type="ECO:0000313" key="1">
    <source>
        <dbReference type="EMBL" id="KKS46257.1"/>
    </source>
</evidence>
<dbReference type="STRING" id="1618659.UV11_C0031G0007"/>
<protein>
    <submittedName>
        <fullName evidence="1">Uncharacterized protein</fullName>
    </submittedName>
</protein>
<accession>A0A0G0ZC24</accession>